<protein>
    <submittedName>
        <fullName evidence="1">Uncharacterized protein</fullName>
    </submittedName>
</protein>
<keyword evidence="2" id="KW-1185">Reference proteome</keyword>
<dbReference type="RefSeq" id="WP_081406160.1">
    <property type="nucleotide sequence ID" value="NZ_CP029397.2"/>
</dbReference>
<sequence>MSFAQTKFKAVDTCQYDYSDIDFCSKANTATYQKAFLTRQPNFNQKYILLNIGDRLNHIYVALDTQTGVVFTLKDEMSGVRRNNQSTGKPPIVSYSVNNPDLCVEGTVNSYRDSYDNVRVCYRVQKEDFGKYKKQFWRTTVPQSIEDR</sequence>
<proteinExistence type="predicted"/>
<reference evidence="1" key="1">
    <citation type="submission" date="2019-08" db="EMBL/GenBank/DDBJ databases">
        <title>The complete genome of Acinetobacter defluvii strain WCHAD010030.</title>
        <authorList>
            <person name="Hu Y."/>
            <person name="Qin J."/>
            <person name="Feng Y."/>
            <person name="Zong Z."/>
        </authorList>
    </citation>
    <scope>NUCLEOTIDE SEQUENCE</scope>
    <source>
        <strain evidence="1">WCHA30</strain>
    </source>
</reference>
<organism evidence="1 2">
    <name type="scientific">Acinetobacter defluvii</name>
    <dbReference type="NCBI Taxonomy" id="1871111"/>
    <lineage>
        <taxon>Bacteria</taxon>
        <taxon>Pseudomonadati</taxon>
        <taxon>Pseudomonadota</taxon>
        <taxon>Gammaproteobacteria</taxon>
        <taxon>Moraxellales</taxon>
        <taxon>Moraxellaceae</taxon>
        <taxon>Acinetobacter</taxon>
    </lineage>
</organism>
<evidence type="ECO:0000313" key="2">
    <source>
        <dbReference type="Proteomes" id="UP000245977"/>
    </source>
</evidence>
<accession>A0A2S2FAU3</accession>
<name>A0A2S2FAU3_9GAMM</name>
<dbReference type="AlphaFoldDB" id="A0A2S2FAU3"/>
<dbReference type="KEGG" id="adv:DJ533_05220"/>
<gene>
    <name evidence="1" type="ORF">DJ533_05220</name>
</gene>
<dbReference type="Proteomes" id="UP000245977">
    <property type="component" value="Chromosome"/>
</dbReference>
<dbReference type="OrthoDB" id="6688584at2"/>
<dbReference type="EMBL" id="CP029397">
    <property type="protein sequence ID" value="AWL28030.1"/>
    <property type="molecule type" value="Genomic_DNA"/>
</dbReference>
<evidence type="ECO:0000313" key="1">
    <source>
        <dbReference type="EMBL" id="AWL28030.1"/>
    </source>
</evidence>